<accession>A0A4U8UYG4</accession>
<organism evidence="2 3">
    <name type="scientific">Steinernema carpocapsae</name>
    <name type="common">Entomopathogenic nematode</name>
    <dbReference type="NCBI Taxonomy" id="34508"/>
    <lineage>
        <taxon>Eukaryota</taxon>
        <taxon>Metazoa</taxon>
        <taxon>Ecdysozoa</taxon>
        <taxon>Nematoda</taxon>
        <taxon>Chromadorea</taxon>
        <taxon>Rhabditida</taxon>
        <taxon>Tylenchina</taxon>
        <taxon>Panagrolaimomorpha</taxon>
        <taxon>Strongyloidoidea</taxon>
        <taxon>Steinernematidae</taxon>
        <taxon>Steinernema</taxon>
    </lineage>
</organism>
<reference evidence="2 3" key="2">
    <citation type="journal article" date="2019" name="G3 (Bethesda)">
        <title>Hybrid Assembly of the Genome of the Entomopathogenic Nematode Steinernema carpocapsae Identifies the X-Chromosome.</title>
        <authorList>
            <person name="Serra L."/>
            <person name="Macchietto M."/>
            <person name="Macias-Munoz A."/>
            <person name="McGill C.J."/>
            <person name="Rodriguez I.M."/>
            <person name="Rodriguez B."/>
            <person name="Murad R."/>
            <person name="Mortazavi A."/>
        </authorList>
    </citation>
    <scope>NUCLEOTIDE SEQUENCE [LARGE SCALE GENOMIC DNA]</scope>
    <source>
        <strain evidence="2 3">ALL</strain>
    </source>
</reference>
<comment type="caution">
    <text evidence="2">The sequence shown here is derived from an EMBL/GenBank/DDBJ whole genome shotgun (WGS) entry which is preliminary data.</text>
</comment>
<dbReference type="Proteomes" id="UP000298663">
    <property type="component" value="Unassembled WGS sequence"/>
</dbReference>
<feature type="region of interest" description="Disordered" evidence="1">
    <location>
        <begin position="1"/>
        <end position="26"/>
    </location>
</feature>
<dbReference type="AlphaFoldDB" id="A0A4U8UYG4"/>
<gene>
    <name evidence="2" type="ORF">L596_005191</name>
</gene>
<keyword evidence="3" id="KW-1185">Reference proteome</keyword>
<proteinExistence type="predicted"/>
<evidence type="ECO:0000256" key="1">
    <source>
        <dbReference type="SAM" id="MobiDB-lite"/>
    </source>
</evidence>
<reference evidence="2 3" key="1">
    <citation type="journal article" date="2015" name="Genome Biol.">
        <title>Comparative genomics of Steinernema reveals deeply conserved gene regulatory networks.</title>
        <authorList>
            <person name="Dillman A.R."/>
            <person name="Macchietto M."/>
            <person name="Porter C.F."/>
            <person name="Rogers A."/>
            <person name="Williams B."/>
            <person name="Antoshechkin I."/>
            <person name="Lee M.M."/>
            <person name="Goodwin Z."/>
            <person name="Lu X."/>
            <person name="Lewis E.E."/>
            <person name="Goodrich-Blair H."/>
            <person name="Stock S.P."/>
            <person name="Adams B.J."/>
            <person name="Sternberg P.W."/>
            <person name="Mortazavi A."/>
        </authorList>
    </citation>
    <scope>NUCLEOTIDE SEQUENCE [LARGE SCALE GENOMIC DNA]</scope>
    <source>
        <strain evidence="2 3">ALL</strain>
    </source>
</reference>
<protein>
    <submittedName>
        <fullName evidence="2">Uncharacterized protein</fullName>
    </submittedName>
</protein>
<evidence type="ECO:0000313" key="3">
    <source>
        <dbReference type="Proteomes" id="UP000298663"/>
    </source>
</evidence>
<sequence length="184" mass="20550">MTDAAKQHKSRRNRLRNPQTGQKLSHPARVAEVVALPDFAGLFEPFRKSEAVYSADEIRLMIQRYEEQMKERATEPRTRSLGPSWTNGLELEVHQHLGVDFKGFSLGDCCDVCNESLNYPLCSQGVIKKCTAPAVFLGCGSRFSGSLSGVKPYMDSYQSFSSSKIRRSPIRFTPSYSGSSFTVI</sequence>
<evidence type="ECO:0000313" key="2">
    <source>
        <dbReference type="EMBL" id="TMS38472.1"/>
    </source>
</evidence>
<dbReference type="OrthoDB" id="10064177at2759"/>
<name>A0A4U8UYG4_STECR</name>
<dbReference type="EMBL" id="AZBU02000001">
    <property type="protein sequence ID" value="TMS38472.1"/>
    <property type="molecule type" value="Genomic_DNA"/>
</dbReference>